<evidence type="ECO:0008006" key="3">
    <source>
        <dbReference type="Google" id="ProtNLM"/>
    </source>
</evidence>
<name>A0A420AIL9_SPHD1</name>
<evidence type="ECO:0000313" key="1">
    <source>
        <dbReference type="EMBL" id="RKE44350.1"/>
    </source>
</evidence>
<keyword evidence="2" id="KW-1185">Reference proteome</keyword>
<dbReference type="PROSITE" id="PS51257">
    <property type="entry name" value="PROKAR_LIPOPROTEIN"/>
    <property type="match status" value="1"/>
</dbReference>
<sequence>MNPLKNFFFFVASLVFISCSKEKSENRTVLEGSYSGIFTTYNKTNGEEFTGDVIVKFKADSFFSSANKNRHPAGGSGTYEILGNKIIFKDQNAWTAEFDWGLILAHEYSYILKSKELTLTKSNKYTTYTYKLKKD</sequence>
<comment type="caution">
    <text evidence="1">The sequence shown here is derived from an EMBL/GenBank/DDBJ whole genome shotgun (WGS) entry which is preliminary data.</text>
</comment>
<proteinExistence type="predicted"/>
<reference evidence="1 2" key="1">
    <citation type="submission" date="2018-09" db="EMBL/GenBank/DDBJ databases">
        <title>Genomic Encyclopedia of Type Strains, Phase III (KMG-III): the genomes of soil and plant-associated and newly described type strains.</title>
        <authorList>
            <person name="Whitman W."/>
        </authorList>
    </citation>
    <scope>NUCLEOTIDE SEQUENCE [LARGE SCALE GENOMIC DNA]</scope>
    <source>
        <strain evidence="1 2">CECT 7938</strain>
    </source>
</reference>
<dbReference type="AlphaFoldDB" id="A0A420AIL9"/>
<dbReference type="EMBL" id="RAPY01000006">
    <property type="protein sequence ID" value="RKE44350.1"/>
    <property type="molecule type" value="Genomic_DNA"/>
</dbReference>
<protein>
    <recommendedName>
        <fullName evidence="3">Lipocalin-like protein</fullName>
    </recommendedName>
</protein>
<dbReference type="OrthoDB" id="708590at2"/>
<organism evidence="1 2">
    <name type="scientific">Sphingobacterium detergens</name>
    <dbReference type="NCBI Taxonomy" id="1145106"/>
    <lineage>
        <taxon>Bacteria</taxon>
        <taxon>Pseudomonadati</taxon>
        <taxon>Bacteroidota</taxon>
        <taxon>Sphingobacteriia</taxon>
        <taxon>Sphingobacteriales</taxon>
        <taxon>Sphingobacteriaceae</taxon>
        <taxon>Sphingobacterium</taxon>
    </lineage>
</organism>
<evidence type="ECO:0000313" key="2">
    <source>
        <dbReference type="Proteomes" id="UP000286246"/>
    </source>
</evidence>
<gene>
    <name evidence="1" type="ORF">DFQ12_4819</name>
</gene>
<accession>A0A420AIL9</accession>
<dbReference type="Proteomes" id="UP000286246">
    <property type="component" value="Unassembled WGS sequence"/>
</dbReference>
<dbReference type="RefSeq" id="WP_120261459.1">
    <property type="nucleotide sequence ID" value="NZ_RAPY01000006.1"/>
</dbReference>